<dbReference type="eggNOG" id="COG3144">
    <property type="taxonomic scope" value="Bacteria"/>
</dbReference>
<dbReference type="KEGG" id="tmb:Thimo_0275"/>
<feature type="compositionally biased region" description="Acidic residues" evidence="1">
    <location>
        <begin position="376"/>
        <end position="386"/>
    </location>
</feature>
<sequence length="402" mass="41783">MADALPGTRAAGRQERNSVRDEQPGTSEELDVSEGGVGIDEADANPVDASARPGLAEPGGAETPAPGGTGPHSAIAQGSTSEAGRSLPEDQTEILVTDTTGERRTVDQSTRGTRASEGVLPAPRGQEASGLAKATDERSNSAALEQTPRQWVEPRAESSVAPQEGRTALTNLSCAEGDAAEGVPESRVSSLNARESVDGGAKVEVADSPLFREAILSFTPAYRVGHHPAGILAGGGLIPWAATTVPNEGRLPGYSEGIGLRTAQLTKTVGAGGWSDELGQRLLWQVHQQRQSAELRLNPPELGSLTILIKQEDDTASVSFVVESSSTRAAVEGALPRLRELFGEAGLALSDVQVTERQAEQHHNTRSDSGAQQDSAPDEEGAEVDDSGAQARVASGLLDAYV</sequence>
<keyword evidence="3" id="KW-0282">Flagellum</keyword>
<dbReference type="STRING" id="765912.Thimo_0275"/>
<evidence type="ECO:0000256" key="1">
    <source>
        <dbReference type="SAM" id="MobiDB-lite"/>
    </source>
</evidence>
<feature type="region of interest" description="Disordered" evidence="1">
    <location>
        <begin position="355"/>
        <end position="390"/>
    </location>
</feature>
<protein>
    <submittedName>
        <fullName evidence="3">Flagellar hook-length control protein</fullName>
    </submittedName>
</protein>
<evidence type="ECO:0000259" key="2">
    <source>
        <dbReference type="Pfam" id="PF02120"/>
    </source>
</evidence>
<keyword evidence="3" id="KW-0969">Cilium</keyword>
<evidence type="ECO:0000313" key="3">
    <source>
        <dbReference type="EMBL" id="AGA89145.1"/>
    </source>
</evidence>
<dbReference type="HOGENOM" id="CLU_685011_0_0_6"/>
<feature type="region of interest" description="Disordered" evidence="1">
    <location>
        <begin position="1"/>
        <end position="199"/>
    </location>
</feature>
<feature type="compositionally biased region" description="Polar residues" evidence="1">
    <location>
        <begin position="140"/>
        <end position="149"/>
    </location>
</feature>
<dbReference type="InterPro" id="IPR021136">
    <property type="entry name" value="Flagellar_hook_control-like_C"/>
</dbReference>
<organism evidence="3 4">
    <name type="scientific">Thioflavicoccus mobilis 8321</name>
    <dbReference type="NCBI Taxonomy" id="765912"/>
    <lineage>
        <taxon>Bacteria</taxon>
        <taxon>Pseudomonadati</taxon>
        <taxon>Pseudomonadota</taxon>
        <taxon>Gammaproteobacteria</taxon>
        <taxon>Chromatiales</taxon>
        <taxon>Chromatiaceae</taxon>
        <taxon>Thioflavicoccus</taxon>
    </lineage>
</organism>
<accession>L0GUU8</accession>
<keyword evidence="3" id="KW-0966">Cell projection</keyword>
<dbReference type="InterPro" id="IPR038610">
    <property type="entry name" value="FliK-like_C_sf"/>
</dbReference>
<feature type="compositionally biased region" description="Basic and acidic residues" evidence="1">
    <location>
        <begin position="12"/>
        <end position="23"/>
    </location>
</feature>
<dbReference type="PANTHER" id="PTHR37533:SF2">
    <property type="entry name" value="FLAGELLAR HOOK-LENGTH CONTROL PROTEIN"/>
    <property type="match status" value="1"/>
</dbReference>
<evidence type="ECO:0000313" key="4">
    <source>
        <dbReference type="Proteomes" id="UP000010816"/>
    </source>
</evidence>
<dbReference type="PANTHER" id="PTHR37533">
    <property type="entry name" value="FLAGELLAR HOOK-LENGTH CONTROL PROTEIN"/>
    <property type="match status" value="1"/>
</dbReference>
<dbReference type="Proteomes" id="UP000010816">
    <property type="component" value="Chromosome"/>
</dbReference>
<reference evidence="3 4" key="1">
    <citation type="submission" date="2011-09" db="EMBL/GenBank/DDBJ databases">
        <title>Complete sequence of chromosome of Thioflavicoccus mobilis 8321.</title>
        <authorList>
            <consortium name="US DOE Joint Genome Institute"/>
            <person name="Lucas S."/>
            <person name="Han J."/>
            <person name="Lapidus A."/>
            <person name="Cheng J.-F."/>
            <person name="Goodwin L."/>
            <person name="Pitluck S."/>
            <person name="Peters L."/>
            <person name="Ovchinnikova G."/>
            <person name="Lu M."/>
            <person name="Detter J.C."/>
            <person name="Han C."/>
            <person name="Tapia R."/>
            <person name="Land M."/>
            <person name="Hauser L."/>
            <person name="Kyrpides N."/>
            <person name="Ivanova N."/>
            <person name="Pagani I."/>
            <person name="Vogl K."/>
            <person name="Liu Z."/>
            <person name="Imhoff J."/>
            <person name="Thiel V."/>
            <person name="Frigaard N.-U."/>
            <person name="Bryant D."/>
            <person name="Woyke T."/>
        </authorList>
    </citation>
    <scope>NUCLEOTIDE SEQUENCE [LARGE SCALE GENOMIC DNA]</scope>
    <source>
        <strain evidence="3 4">8321</strain>
    </source>
</reference>
<dbReference type="Pfam" id="PF02120">
    <property type="entry name" value="Flg_hook"/>
    <property type="match status" value="1"/>
</dbReference>
<feature type="domain" description="Flagellar hook-length control protein-like C-terminal" evidence="2">
    <location>
        <begin position="280"/>
        <end position="361"/>
    </location>
</feature>
<dbReference type="Gene3D" id="3.30.750.140">
    <property type="match status" value="1"/>
</dbReference>
<gene>
    <name evidence="3" type="ORF">Thimo_0275</name>
</gene>
<dbReference type="EMBL" id="CP003051">
    <property type="protein sequence ID" value="AGA89145.1"/>
    <property type="molecule type" value="Genomic_DNA"/>
</dbReference>
<dbReference type="InterPro" id="IPR052563">
    <property type="entry name" value="FliK"/>
</dbReference>
<feature type="compositionally biased region" description="Low complexity" evidence="1">
    <location>
        <begin position="53"/>
        <end position="66"/>
    </location>
</feature>
<dbReference type="CDD" id="cd17470">
    <property type="entry name" value="T3SS_Flik_C"/>
    <property type="match status" value="1"/>
</dbReference>
<dbReference type="AlphaFoldDB" id="L0GUU8"/>
<name>L0GUU8_9GAMM</name>
<keyword evidence="4" id="KW-1185">Reference proteome</keyword>
<feature type="compositionally biased region" description="Basic and acidic residues" evidence="1">
    <location>
        <begin position="357"/>
        <end position="366"/>
    </location>
</feature>
<proteinExistence type="predicted"/>